<feature type="region of interest" description="Disordered" evidence="7">
    <location>
        <begin position="8"/>
        <end position="29"/>
    </location>
</feature>
<dbReference type="Gene3D" id="4.10.240.10">
    <property type="entry name" value="Zn(2)-C6 fungal-type DNA-binding domain"/>
    <property type="match status" value="1"/>
</dbReference>
<dbReference type="OrthoDB" id="3163292at2759"/>
<dbReference type="GO" id="GO:0000981">
    <property type="term" value="F:DNA-binding transcription factor activity, RNA polymerase II-specific"/>
    <property type="evidence" value="ECO:0000318"/>
    <property type="project" value="GO_Central"/>
</dbReference>
<dbReference type="PANTHER" id="PTHR31845">
    <property type="entry name" value="FINGER DOMAIN PROTEIN, PUTATIVE-RELATED"/>
    <property type="match status" value="1"/>
</dbReference>
<accession>C8VBU0</accession>
<name>C8VBU0_EMENI</name>
<protein>
    <submittedName>
        <fullName evidence="9">Zn(II)2Cys6 transcription factor (Eurofung)</fullName>
    </submittedName>
</protein>
<dbReference type="SUPFAM" id="SSF57701">
    <property type="entry name" value="Zn2/Cys6 DNA-binding domain"/>
    <property type="match status" value="1"/>
</dbReference>
<evidence type="ECO:0000256" key="2">
    <source>
        <dbReference type="ARBA" id="ARBA00022833"/>
    </source>
</evidence>
<dbReference type="Pfam" id="PF00172">
    <property type="entry name" value="Zn_clus"/>
    <property type="match status" value="1"/>
</dbReference>
<gene>
    <name evidence="9" type="ORF">ANIA_07596</name>
</gene>
<dbReference type="InterPro" id="IPR001138">
    <property type="entry name" value="Zn2Cys6_DnaBD"/>
</dbReference>
<keyword evidence="5" id="KW-0804">Transcription</keyword>
<feature type="domain" description="Zn(2)-C6 fungal-type" evidence="8">
    <location>
        <begin position="32"/>
        <end position="63"/>
    </location>
</feature>
<dbReference type="PANTHER" id="PTHR31845:SF21">
    <property type="entry name" value="REGULATORY PROTEIN LEU3"/>
    <property type="match status" value="1"/>
</dbReference>
<dbReference type="HOGENOM" id="CLU_011455_2_0_1"/>
<dbReference type="CDD" id="cd00067">
    <property type="entry name" value="GAL4"/>
    <property type="match status" value="1"/>
</dbReference>
<comment type="subcellular location">
    <subcellularLocation>
        <location evidence="1">Nucleus</location>
    </subcellularLocation>
</comment>
<reference evidence="10" key="2">
    <citation type="journal article" date="2009" name="Fungal Genet. Biol.">
        <title>The 2008 update of the Aspergillus nidulans genome annotation: a community effort.</title>
        <authorList>
            <person name="Wortman J.R."/>
            <person name="Gilsenan J.M."/>
            <person name="Joardar V."/>
            <person name="Deegan J."/>
            <person name="Clutterbuck J."/>
            <person name="Andersen M.R."/>
            <person name="Archer D."/>
            <person name="Bencina M."/>
            <person name="Braus G."/>
            <person name="Coutinho P."/>
            <person name="von Dohren H."/>
            <person name="Doonan J."/>
            <person name="Driessen A.J."/>
            <person name="Durek P."/>
            <person name="Espeso E."/>
            <person name="Fekete E."/>
            <person name="Flipphi M."/>
            <person name="Estrada C.G."/>
            <person name="Geysens S."/>
            <person name="Goldman G."/>
            <person name="de Groot P.W."/>
            <person name="Hansen K."/>
            <person name="Harris S.D."/>
            <person name="Heinekamp T."/>
            <person name="Helmstaedt K."/>
            <person name="Henrissat B."/>
            <person name="Hofmann G."/>
            <person name="Homan T."/>
            <person name="Horio T."/>
            <person name="Horiuchi H."/>
            <person name="James S."/>
            <person name="Jones M."/>
            <person name="Karaffa L."/>
            <person name="Karanyi Z."/>
            <person name="Kato M."/>
            <person name="Keller N."/>
            <person name="Kelly D.E."/>
            <person name="Kiel J.A."/>
            <person name="Kim J.M."/>
            <person name="van der Klei I.J."/>
            <person name="Klis F.M."/>
            <person name="Kovalchuk A."/>
            <person name="Krasevec N."/>
            <person name="Kubicek C.P."/>
            <person name="Liu B."/>
            <person name="Maccabe A."/>
            <person name="Meyer V."/>
            <person name="Mirabito P."/>
            <person name="Miskei M."/>
            <person name="Mos M."/>
            <person name="Mullins J."/>
            <person name="Nelson D.R."/>
            <person name="Nielsen J."/>
            <person name="Oakley B.R."/>
            <person name="Osmani S.A."/>
            <person name="Pakula T."/>
            <person name="Paszewski A."/>
            <person name="Paulsen I."/>
            <person name="Pilsyk S."/>
            <person name="Pocsi I."/>
            <person name="Punt P.J."/>
            <person name="Ram A.F."/>
            <person name="Ren Q."/>
            <person name="Robellet X."/>
            <person name="Robson G."/>
            <person name="Seiboth B."/>
            <person name="van Solingen P."/>
            <person name="Specht T."/>
            <person name="Sun J."/>
            <person name="Taheri-Talesh N."/>
            <person name="Takeshita N."/>
            <person name="Ussery D."/>
            <person name="vanKuyk P.A."/>
            <person name="Visser H."/>
            <person name="van de Vondervoort P.J."/>
            <person name="de Vries R.P."/>
            <person name="Walton J."/>
            <person name="Xiang X."/>
            <person name="Xiong Y."/>
            <person name="Zeng A.P."/>
            <person name="Brandt B.W."/>
            <person name="Cornell M.J."/>
            <person name="van den Hondel C.A."/>
            <person name="Visser J."/>
            <person name="Oliver S.G."/>
            <person name="Turner G."/>
        </authorList>
    </citation>
    <scope>GENOME REANNOTATION</scope>
    <source>
        <strain evidence="10">FGSC A4 / ATCC 38163 / CBS 112.46 / NRRL 194 / M139</strain>
    </source>
</reference>
<dbReference type="Proteomes" id="UP000000560">
    <property type="component" value="Chromosome IV"/>
</dbReference>
<evidence type="ECO:0000256" key="6">
    <source>
        <dbReference type="ARBA" id="ARBA00023242"/>
    </source>
</evidence>
<proteinExistence type="predicted"/>
<evidence type="ECO:0000256" key="4">
    <source>
        <dbReference type="ARBA" id="ARBA00023125"/>
    </source>
</evidence>
<organism evidence="9 10">
    <name type="scientific">Emericella nidulans (strain FGSC A4 / ATCC 38163 / CBS 112.46 / NRRL 194 / M139)</name>
    <name type="common">Aspergillus nidulans</name>
    <dbReference type="NCBI Taxonomy" id="227321"/>
    <lineage>
        <taxon>Eukaryota</taxon>
        <taxon>Fungi</taxon>
        <taxon>Dikarya</taxon>
        <taxon>Ascomycota</taxon>
        <taxon>Pezizomycotina</taxon>
        <taxon>Eurotiomycetes</taxon>
        <taxon>Eurotiomycetidae</taxon>
        <taxon>Eurotiales</taxon>
        <taxon>Aspergillaceae</taxon>
        <taxon>Aspergillus</taxon>
        <taxon>Aspergillus subgen. Nidulantes</taxon>
    </lineage>
</organism>
<dbReference type="AlphaFoldDB" id="C8VBU0"/>
<dbReference type="SMART" id="SM00066">
    <property type="entry name" value="GAL4"/>
    <property type="match status" value="1"/>
</dbReference>
<keyword evidence="4" id="KW-0238">DNA-binding</keyword>
<evidence type="ECO:0000259" key="8">
    <source>
        <dbReference type="PROSITE" id="PS50048"/>
    </source>
</evidence>
<dbReference type="eggNOG" id="ENOG502QPVP">
    <property type="taxonomic scope" value="Eukaryota"/>
</dbReference>
<dbReference type="GO" id="GO:0008270">
    <property type="term" value="F:zinc ion binding"/>
    <property type="evidence" value="ECO:0007669"/>
    <property type="project" value="InterPro"/>
</dbReference>
<dbReference type="PROSITE" id="PS00463">
    <property type="entry name" value="ZN2_CY6_FUNGAL_1"/>
    <property type="match status" value="1"/>
</dbReference>
<dbReference type="EMBL" id="BN001304">
    <property type="protein sequence ID" value="CBF79709.1"/>
    <property type="molecule type" value="Genomic_DNA"/>
</dbReference>
<feature type="region of interest" description="Disordered" evidence="7">
    <location>
        <begin position="629"/>
        <end position="648"/>
    </location>
</feature>
<evidence type="ECO:0000256" key="3">
    <source>
        <dbReference type="ARBA" id="ARBA00023015"/>
    </source>
</evidence>
<dbReference type="InterPro" id="IPR036864">
    <property type="entry name" value="Zn2-C6_fun-type_DNA-bd_sf"/>
</dbReference>
<evidence type="ECO:0000256" key="5">
    <source>
        <dbReference type="ARBA" id="ARBA00023163"/>
    </source>
</evidence>
<dbReference type="KEGG" id="ani:ANIA_07596"/>
<evidence type="ECO:0000256" key="7">
    <source>
        <dbReference type="SAM" id="MobiDB-lite"/>
    </source>
</evidence>
<dbReference type="GO" id="GO:0000976">
    <property type="term" value="F:transcription cis-regulatory region binding"/>
    <property type="evidence" value="ECO:0000318"/>
    <property type="project" value="GO_Central"/>
</dbReference>
<dbReference type="GeneID" id="2869673"/>
<evidence type="ECO:0000256" key="1">
    <source>
        <dbReference type="ARBA" id="ARBA00004123"/>
    </source>
</evidence>
<dbReference type="InParanoid" id="C8VBU0"/>
<dbReference type="InterPro" id="IPR051089">
    <property type="entry name" value="prtT"/>
</dbReference>
<dbReference type="PROSITE" id="PS50048">
    <property type="entry name" value="ZN2_CY6_FUNGAL_2"/>
    <property type="match status" value="1"/>
</dbReference>
<dbReference type="CDD" id="cd12148">
    <property type="entry name" value="fungal_TF_MHR"/>
    <property type="match status" value="1"/>
</dbReference>
<keyword evidence="6" id="KW-0539">Nucleus</keyword>
<dbReference type="FunFam" id="4.10.240.10:FF:000164">
    <property type="entry name" value="Putative Zn(II)2Cys6 transcription factor (Eurofung)"/>
    <property type="match status" value="1"/>
</dbReference>
<dbReference type="GO" id="GO:0006355">
    <property type="term" value="P:regulation of DNA-templated transcription"/>
    <property type="evidence" value="ECO:0000318"/>
    <property type="project" value="GO_Central"/>
</dbReference>
<evidence type="ECO:0000313" key="10">
    <source>
        <dbReference type="Proteomes" id="UP000000560"/>
    </source>
</evidence>
<keyword evidence="10" id="KW-1185">Reference proteome</keyword>
<keyword evidence="3" id="KW-0805">Transcription regulation</keyword>
<dbReference type="GO" id="GO:0005634">
    <property type="term" value="C:nucleus"/>
    <property type="evidence" value="ECO:0000318"/>
    <property type="project" value="GO_Central"/>
</dbReference>
<reference evidence="10" key="1">
    <citation type="journal article" date="2005" name="Nature">
        <title>Sequencing of Aspergillus nidulans and comparative analysis with A. fumigatus and A. oryzae.</title>
        <authorList>
            <person name="Galagan J.E."/>
            <person name="Calvo S.E."/>
            <person name="Cuomo C."/>
            <person name="Ma L.J."/>
            <person name="Wortman J.R."/>
            <person name="Batzoglou S."/>
            <person name="Lee S.I."/>
            <person name="Basturkmen M."/>
            <person name="Spevak C.C."/>
            <person name="Clutterbuck J."/>
            <person name="Kapitonov V."/>
            <person name="Jurka J."/>
            <person name="Scazzocchio C."/>
            <person name="Farman M."/>
            <person name="Butler J."/>
            <person name="Purcell S."/>
            <person name="Harris S."/>
            <person name="Braus G.H."/>
            <person name="Draht O."/>
            <person name="Busch S."/>
            <person name="D'Enfert C."/>
            <person name="Bouchier C."/>
            <person name="Goldman G.H."/>
            <person name="Bell-Pedersen D."/>
            <person name="Griffiths-Jones S."/>
            <person name="Doonan J.H."/>
            <person name="Yu J."/>
            <person name="Vienken K."/>
            <person name="Pain A."/>
            <person name="Freitag M."/>
            <person name="Selker E.U."/>
            <person name="Archer D.B."/>
            <person name="Penalva M.A."/>
            <person name="Oakley B.R."/>
            <person name="Momany M."/>
            <person name="Tanaka T."/>
            <person name="Kumagai T."/>
            <person name="Asai K."/>
            <person name="Machida M."/>
            <person name="Nierman W.C."/>
            <person name="Denning D.W."/>
            <person name="Caddick M."/>
            <person name="Hynes M."/>
            <person name="Paoletti M."/>
            <person name="Fischer R."/>
            <person name="Miller B."/>
            <person name="Dyer P."/>
            <person name="Sachs M.S."/>
            <person name="Osmani S.A."/>
            <person name="Birren B.W."/>
        </authorList>
    </citation>
    <scope>NUCLEOTIDE SEQUENCE [LARGE SCALE GENOMIC DNA]</scope>
    <source>
        <strain evidence="10">FGSC A4 / ATCC 38163 / CBS 112.46 / NRRL 194 / M139</strain>
    </source>
</reference>
<sequence>MLSLYEMLDSGGGIPDADDSRPTSVSKRSKKACTQCRQQKARCDAYQKQPCSRCEKLGIECVKYERLEKETDELRKQLNAHTASLHQIRESATTMMPRPNPADNVKRNKATGVCIDANDAEISCSNGAESLQLLFQDIASDGLPHLTAATSESPSSNGSKLPEMVPGSIYKNTASGQTRLQPLQPPVGMGPVVSKKKNLAMAGVDPDRTLPRTLGGVTLSGDEIDEIFNIFYRQYVVFMPCLDTESSPNLTYEQSDFLFWTIIGTASRTCAKNPTIFPALAKHIISMAFLSPLSESGAWNIVQGLLLVLNWPFPKADGGVDIIFPLTGLLLHVAMMYGMHNPVSSHEFFKTKQPMPQVADISRRSELWAYTVITYQRACLMKGQPPRTLPDMAHDVNQRKTLYQNMSPHVRTRMKAQEIVTQCGAAVNEYGVLTLSAADEGGLDLLLKAYEQRVNDLHIDATTWMARFDILVACLSIQGMHFLKNHTLYADNRLRKLEAAACAVIDAVADMARELQSLAVCPSQGWFGLLLAGSILLRIIKGHDTDIVDFAKARNYFMKSLNLAKLMIVDNADMPTKVVTVLSHLYNSTKAFRKADGSVMINLRIRSRLALCPIIDAMWWFKDEFEPPLPTTEENTEKPPTGPEGSANHLYDDGFWTDLEWALNIPE</sequence>
<keyword evidence="2" id="KW-0862">Zinc</keyword>
<evidence type="ECO:0000313" key="9">
    <source>
        <dbReference type="EMBL" id="CBF79709.1"/>
    </source>
</evidence>
<dbReference type="OMA" id="IRCDVEQ"/>
<dbReference type="RefSeq" id="XP_050467993.1">
    <property type="nucleotide sequence ID" value="XM_050612032.1"/>
</dbReference>